<comment type="caution">
    <text evidence="10">The sequence shown here is derived from an EMBL/GenBank/DDBJ whole genome shotgun (WGS) entry which is preliminary data.</text>
</comment>
<keyword evidence="10" id="KW-0969">Cilium</keyword>
<keyword evidence="7" id="KW-1006">Bacterial flagellum protein export</keyword>
<evidence type="ECO:0000256" key="6">
    <source>
        <dbReference type="ARBA" id="ARBA00022927"/>
    </source>
</evidence>
<evidence type="ECO:0000256" key="2">
    <source>
        <dbReference type="ARBA" id="ARBA00006602"/>
    </source>
</evidence>
<name>A0ABS6MGI6_9GAMM</name>
<evidence type="ECO:0000256" key="7">
    <source>
        <dbReference type="ARBA" id="ARBA00023225"/>
    </source>
</evidence>
<evidence type="ECO:0000256" key="4">
    <source>
        <dbReference type="ARBA" id="ARBA00022448"/>
    </source>
</evidence>
<dbReference type="PANTHER" id="PTHR34982:SF1">
    <property type="entry name" value="FLAGELLAR ASSEMBLY PROTEIN FLIH"/>
    <property type="match status" value="1"/>
</dbReference>
<gene>
    <name evidence="10" type="ORF">KQY15_01925</name>
</gene>
<evidence type="ECO:0000313" key="11">
    <source>
        <dbReference type="Proteomes" id="UP000704611"/>
    </source>
</evidence>
<comment type="similarity">
    <text evidence="2">Belongs to the FliH family.</text>
</comment>
<dbReference type="Proteomes" id="UP000704611">
    <property type="component" value="Unassembled WGS sequence"/>
</dbReference>
<reference evidence="10 11" key="1">
    <citation type="submission" date="2021-06" db="EMBL/GenBank/DDBJ databases">
        <title>Rheinheimera indica sp. nov., isolated from deep-sea sediment.</title>
        <authorList>
            <person name="Wang Z."/>
            <person name="Zhang X.-Y."/>
        </authorList>
    </citation>
    <scope>NUCLEOTIDE SEQUENCE [LARGE SCALE GENOMIC DNA]</scope>
    <source>
        <strain evidence="10 11">SM2107</strain>
    </source>
</reference>
<sequence>MTKSAYNPNRPYSPDPDSADQVKHWHTPDLTADAYRDDTRTNALNMHRPAGRAAEAETADEALEIKPLTAEDIEQMRQAAHDEGFAQGKEEGFAKGYSEGREQGQQDGLKQGLAEGKKQGLADGATELDALRAELSVLLDQLQQPLKKADSRVEQELVQLSLAMAKAVINVEVATNPNVILQAMQEAISALPLQSSKLVIKLNPADISIIKRHYNDAELTERGWQLRSEPLVAQGGCLVDSENSSVDRTLNQRIQSSLEHFLQLAEAADDSADNLVPQPQDNQSVDSQSQDNQSEDDRHDD</sequence>
<evidence type="ECO:0000256" key="3">
    <source>
        <dbReference type="ARBA" id="ARBA00016507"/>
    </source>
</evidence>
<dbReference type="RefSeq" id="WP_217666698.1">
    <property type="nucleotide sequence ID" value="NZ_JAHRID010000001.1"/>
</dbReference>
<accession>A0ABS6MGI6</accession>
<dbReference type="InterPro" id="IPR018035">
    <property type="entry name" value="Flagellar_FliH/T3SS_HrpE"/>
</dbReference>
<feature type="region of interest" description="Disordered" evidence="8">
    <location>
        <begin position="268"/>
        <end position="301"/>
    </location>
</feature>
<keyword evidence="11" id="KW-1185">Reference proteome</keyword>
<evidence type="ECO:0000256" key="8">
    <source>
        <dbReference type="SAM" id="MobiDB-lite"/>
    </source>
</evidence>
<dbReference type="EMBL" id="JAHRID010000001">
    <property type="protein sequence ID" value="MBV2127855.1"/>
    <property type="molecule type" value="Genomic_DNA"/>
</dbReference>
<keyword evidence="10" id="KW-0966">Cell projection</keyword>
<evidence type="ECO:0000256" key="1">
    <source>
        <dbReference type="ARBA" id="ARBA00003041"/>
    </source>
</evidence>
<protein>
    <recommendedName>
        <fullName evidence="3">Flagellar assembly protein FliH</fullName>
    </recommendedName>
</protein>
<organism evidence="10 11">
    <name type="scientific">Arsukibacterium indicum</name>
    <dbReference type="NCBI Taxonomy" id="2848612"/>
    <lineage>
        <taxon>Bacteria</taxon>
        <taxon>Pseudomonadati</taxon>
        <taxon>Pseudomonadota</taxon>
        <taxon>Gammaproteobacteria</taxon>
        <taxon>Chromatiales</taxon>
        <taxon>Chromatiaceae</taxon>
        <taxon>Arsukibacterium</taxon>
    </lineage>
</organism>
<dbReference type="PANTHER" id="PTHR34982">
    <property type="entry name" value="YOP PROTEINS TRANSLOCATION PROTEIN L"/>
    <property type="match status" value="1"/>
</dbReference>
<evidence type="ECO:0000256" key="5">
    <source>
        <dbReference type="ARBA" id="ARBA00022795"/>
    </source>
</evidence>
<dbReference type="NCBIfam" id="NF004270">
    <property type="entry name" value="PRK05687.2-1"/>
    <property type="match status" value="1"/>
</dbReference>
<feature type="domain" description="Flagellar assembly protein FliH/Type III secretion system HrpE" evidence="9">
    <location>
        <begin position="132"/>
        <end position="255"/>
    </location>
</feature>
<keyword evidence="10" id="KW-0282">Flagellum</keyword>
<keyword evidence="5" id="KW-1005">Bacterial flagellum biogenesis</keyword>
<evidence type="ECO:0000313" key="10">
    <source>
        <dbReference type="EMBL" id="MBV2127855.1"/>
    </source>
</evidence>
<feature type="region of interest" description="Disordered" evidence="8">
    <location>
        <begin position="1"/>
        <end position="36"/>
    </location>
</feature>
<proteinExistence type="inferred from homology"/>
<keyword evidence="4" id="KW-0813">Transport</keyword>
<dbReference type="Pfam" id="PF02108">
    <property type="entry name" value="FliH"/>
    <property type="match status" value="1"/>
</dbReference>
<dbReference type="InterPro" id="IPR051472">
    <property type="entry name" value="T3SS_Stator/FliH"/>
</dbReference>
<keyword evidence="6" id="KW-0653">Protein transport</keyword>
<comment type="function">
    <text evidence="1">Needed for flagellar regrowth and assembly.</text>
</comment>
<evidence type="ECO:0000259" key="9">
    <source>
        <dbReference type="Pfam" id="PF02108"/>
    </source>
</evidence>
<feature type="compositionally biased region" description="Low complexity" evidence="8">
    <location>
        <begin position="280"/>
        <end position="292"/>
    </location>
</feature>